<evidence type="ECO:0000256" key="2">
    <source>
        <dbReference type="SAM" id="Phobius"/>
    </source>
</evidence>
<evidence type="ECO:0000256" key="1">
    <source>
        <dbReference type="SAM" id="MobiDB-lite"/>
    </source>
</evidence>
<feature type="non-terminal residue" evidence="3">
    <location>
        <position position="1"/>
    </location>
</feature>
<organism evidence="3 4">
    <name type="scientific">Pinctada imbricata</name>
    <name type="common">Atlantic pearl-oyster</name>
    <name type="synonym">Pinctada martensii</name>
    <dbReference type="NCBI Taxonomy" id="66713"/>
    <lineage>
        <taxon>Eukaryota</taxon>
        <taxon>Metazoa</taxon>
        <taxon>Spiralia</taxon>
        <taxon>Lophotrochozoa</taxon>
        <taxon>Mollusca</taxon>
        <taxon>Bivalvia</taxon>
        <taxon>Autobranchia</taxon>
        <taxon>Pteriomorphia</taxon>
        <taxon>Pterioida</taxon>
        <taxon>Pterioidea</taxon>
        <taxon>Pteriidae</taxon>
        <taxon>Pinctada</taxon>
    </lineage>
</organism>
<name>A0AA88XZH4_PINIB</name>
<evidence type="ECO:0000313" key="4">
    <source>
        <dbReference type="Proteomes" id="UP001186944"/>
    </source>
</evidence>
<dbReference type="AlphaFoldDB" id="A0AA88XZH4"/>
<comment type="caution">
    <text evidence="3">The sequence shown here is derived from an EMBL/GenBank/DDBJ whole genome shotgun (WGS) entry which is preliminary data.</text>
</comment>
<keyword evidence="2" id="KW-0472">Membrane</keyword>
<feature type="transmembrane region" description="Helical" evidence="2">
    <location>
        <begin position="7"/>
        <end position="28"/>
    </location>
</feature>
<dbReference type="EMBL" id="VSWD01000010">
    <property type="protein sequence ID" value="KAK3091050.1"/>
    <property type="molecule type" value="Genomic_DNA"/>
</dbReference>
<feature type="transmembrane region" description="Helical" evidence="2">
    <location>
        <begin position="34"/>
        <end position="54"/>
    </location>
</feature>
<dbReference type="Proteomes" id="UP001186944">
    <property type="component" value="Unassembled WGS sequence"/>
</dbReference>
<sequence>FPMALHHCVLSIIYALQTTLVCFLALSILTYNVWILISICVTSGLGFLLIRPAVSYVIMRRRGEYDIDDIEQPLFYETSSTPEKVRHSCVISRPNLHISNITVDSDEQWDRIRQMYRHAAESRRFLTELRRRHPSHDTTLDRTFHSAQTWTSMAVRGPDGRLQRDRQHRQLAP</sequence>
<proteinExistence type="predicted"/>
<keyword evidence="2" id="KW-1133">Transmembrane helix</keyword>
<accession>A0AA88XZH4</accession>
<keyword evidence="4" id="KW-1185">Reference proteome</keyword>
<evidence type="ECO:0000313" key="3">
    <source>
        <dbReference type="EMBL" id="KAK3091050.1"/>
    </source>
</evidence>
<reference evidence="3" key="1">
    <citation type="submission" date="2019-08" db="EMBL/GenBank/DDBJ databases">
        <title>The improved chromosome-level genome for the pearl oyster Pinctada fucata martensii using PacBio sequencing and Hi-C.</title>
        <authorList>
            <person name="Zheng Z."/>
        </authorList>
    </citation>
    <scope>NUCLEOTIDE SEQUENCE</scope>
    <source>
        <strain evidence="3">ZZ-2019</strain>
        <tissue evidence="3">Adductor muscle</tissue>
    </source>
</reference>
<protein>
    <submittedName>
        <fullName evidence="3">Uncharacterized protein</fullName>
    </submittedName>
</protein>
<feature type="region of interest" description="Disordered" evidence="1">
    <location>
        <begin position="154"/>
        <end position="173"/>
    </location>
</feature>
<keyword evidence="2" id="KW-0812">Transmembrane</keyword>
<gene>
    <name evidence="3" type="ORF">FSP39_016776</name>
</gene>